<evidence type="ECO:0000256" key="3">
    <source>
        <dbReference type="ARBA" id="ARBA00022475"/>
    </source>
</evidence>
<dbReference type="PANTHER" id="PTHR23513">
    <property type="entry name" value="INTEGRAL MEMBRANE EFFLUX PROTEIN-RELATED"/>
    <property type="match status" value="1"/>
</dbReference>
<dbReference type="AlphaFoldDB" id="A0A495A4I1"/>
<dbReference type="Gene3D" id="1.20.1250.20">
    <property type="entry name" value="MFS general substrate transporter like domains"/>
    <property type="match status" value="1"/>
</dbReference>
<dbReference type="CDD" id="cd06173">
    <property type="entry name" value="MFS_MefA_like"/>
    <property type="match status" value="1"/>
</dbReference>
<dbReference type="GO" id="GO:0022857">
    <property type="term" value="F:transmembrane transporter activity"/>
    <property type="evidence" value="ECO:0007669"/>
    <property type="project" value="InterPro"/>
</dbReference>
<feature type="transmembrane region" description="Helical" evidence="7">
    <location>
        <begin position="42"/>
        <end position="62"/>
    </location>
</feature>
<feature type="transmembrane region" description="Helical" evidence="7">
    <location>
        <begin position="217"/>
        <end position="239"/>
    </location>
</feature>
<feature type="transmembrane region" description="Helical" evidence="7">
    <location>
        <begin position="74"/>
        <end position="94"/>
    </location>
</feature>
<gene>
    <name evidence="9" type="ORF">D8M06_06655</name>
</gene>
<feature type="transmembrane region" description="Helical" evidence="7">
    <location>
        <begin position="311"/>
        <end position="337"/>
    </location>
</feature>
<keyword evidence="10" id="KW-1185">Reference proteome</keyword>
<feature type="transmembrane region" description="Helical" evidence="7">
    <location>
        <begin position="100"/>
        <end position="118"/>
    </location>
</feature>
<evidence type="ECO:0000313" key="9">
    <source>
        <dbReference type="EMBL" id="RKQ34597.1"/>
    </source>
</evidence>
<name>A0A495A4I1_9BACI</name>
<keyword evidence="2" id="KW-0813">Transport</keyword>
<feature type="domain" description="Major facilitator superfamily (MFS) profile" evidence="8">
    <location>
        <begin position="219"/>
        <end position="427"/>
    </location>
</feature>
<feature type="transmembrane region" description="Helical" evidence="7">
    <location>
        <begin position="376"/>
        <end position="394"/>
    </location>
</feature>
<comment type="caution">
    <text evidence="9">The sequence shown here is derived from an EMBL/GenBank/DDBJ whole genome shotgun (WGS) entry which is preliminary data.</text>
</comment>
<organism evidence="9 10">
    <name type="scientific">Oceanobacillus halophilus</name>
    <dbReference type="NCBI Taxonomy" id="930130"/>
    <lineage>
        <taxon>Bacteria</taxon>
        <taxon>Bacillati</taxon>
        <taxon>Bacillota</taxon>
        <taxon>Bacilli</taxon>
        <taxon>Bacillales</taxon>
        <taxon>Bacillaceae</taxon>
        <taxon>Oceanobacillus</taxon>
    </lineage>
</organism>
<dbReference type="Pfam" id="PF05977">
    <property type="entry name" value="MFS_3"/>
    <property type="match status" value="1"/>
</dbReference>
<evidence type="ECO:0000259" key="8">
    <source>
        <dbReference type="PROSITE" id="PS50850"/>
    </source>
</evidence>
<feature type="transmembrane region" description="Helical" evidence="7">
    <location>
        <begin position="288"/>
        <end position="305"/>
    </location>
</feature>
<dbReference type="GO" id="GO:0005886">
    <property type="term" value="C:plasma membrane"/>
    <property type="evidence" value="ECO:0007669"/>
    <property type="project" value="UniProtKB-SubCell"/>
</dbReference>
<dbReference type="RefSeq" id="WP_121203630.1">
    <property type="nucleotide sequence ID" value="NZ_RBZP01000003.1"/>
</dbReference>
<dbReference type="InterPro" id="IPR010290">
    <property type="entry name" value="TM_effector"/>
</dbReference>
<dbReference type="PROSITE" id="PS50850">
    <property type="entry name" value="MFS"/>
    <property type="match status" value="1"/>
</dbReference>
<accession>A0A495A4I1</accession>
<keyword evidence="5 7" id="KW-1133">Transmembrane helix</keyword>
<feature type="transmembrane region" description="Helical" evidence="7">
    <location>
        <begin position="139"/>
        <end position="160"/>
    </location>
</feature>
<dbReference type="EMBL" id="RBZP01000003">
    <property type="protein sequence ID" value="RKQ34597.1"/>
    <property type="molecule type" value="Genomic_DNA"/>
</dbReference>
<keyword evidence="3" id="KW-1003">Cell membrane</keyword>
<dbReference type="PANTHER" id="PTHR23513:SF6">
    <property type="entry name" value="MAJOR FACILITATOR SUPERFAMILY ASSOCIATED DOMAIN-CONTAINING PROTEIN"/>
    <property type="match status" value="1"/>
</dbReference>
<feature type="transmembrane region" description="Helical" evidence="7">
    <location>
        <begin position="166"/>
        <end position="186"/>
    </location>
</feature>
<evidence type="ECO:0000256" key="1">
    <source>
        <dbReference type="ARBA" id="ARBA00004651"/>
    </source>
</evidence>
<dbReference type="SUPFAM" id="SSF103473">
    <property type="entry name" value="MFS general substrate transporter"/>
    <property type="match status" value="1"/>
</dbReference>
<reference evidence="9 10" key="1">
    <citation type="journal article" date="2016" name="Int. J. Syst. Evol. Microbiol.">
        <title>Oceanobacillus halophilus sp. nov., a novel moderately halophilic bacterium from a hypersaline lake.</title>
        <authorList>
            <person name="Amoozegar M.A."/>
            <person name="Bagheri M."/>
            <person name="Makhdoumi A."/>
            <person name="Nikou M.M."/>
            <person name="Fazeli S.A.S."/>
            <person name="Schumann P."/>
            <person name="Sproer C."/>
            <person name="Sanchez-Porro C."/>
            <person name="Ventosa A."/>
        </authorList>
    </citation>
    <scope>NUCLEOTIDE SEQUENCE [LARGE SCALE GENOMIC DNA]</scope>
    <source>
        <strain evidence="9 10">DSM 23996</strain>
    </source>
</reference>
<feature type="transmembrane region" description="Helical" evidence="7">
    <location>
        <begin position="259"/>
        <end position="281"/>
    </location>
</feature>
<feature type="transmembrane region" description="Helical" evidence="7">
    <location>
        <begin position="12"/>
        <end position="36"/>
    </location>
</feature>
<proteinExistence type="predicted"/>
<keyword evidence="4 7" id="KW-0812">Transmembrane</keyword>
<feature type="transmembrane region" description="Helical" evidence="7">
    <location>
        <begin position="349"/>
        <end position="370"/>
    </location>
</feature>
<evidence type="ECO:0000256" key="7">
    <source>
        <dbReference type="SAM" id="Phobius"/>
    </source>
</evidence>
<dbReference type="InterPro" id="IPR036259">
    <property type="entry name" value="MFS_trans_sf"/>
</dbReference>
<keyword evidence="6 7" id="KW-0472">Membrane</keyword>
<evidence type="ECO:0000256" key="4">
    <source>
        <dbReference type="ARBA" id="ARBA00022692"/>
    </source>
</evidence>
<evidence type="ECO:0000256" key="5">
    <source>
        <dbReference type="ARBA" id="ARBA00022989"/>
    </source>
</evidence>
<protein>
    <submittedName>
        <fullName evidence="9">MFS transporter</fullName>
    </submittedName>
</protein>
<evidence type="ECO:0000256" key="2">
    <source>
        <dbReference type="ARBA" id="ARBA00022448"/>
    </source>
</evidence>
<evidence type="ECO:0000313" key="10">
    <source>
        <dbReference type="Proteomes" id="UP000269301"/>
    </source>
</evidence>
<dbReference type="InterPro" id="IPR020846">
    <property type="entry name" value="MFS_dom"/>
</dbReference>
<dbReference type="Proteomes" id="UP000269301">
    <property type="component" value="Unassembled WGS sequence"/>
</dbReference>
<comment type="subcellular location">
    <subcellularLocation>
        <location evidence="1">Cell membrane</location>
        <topology evidence="1">Multi-pass membrane protein</topology>
    </subcellularLocation>
</comment>
<sequence>MKWLVRNHNFLFLFLGRLVTNIGDSIYYVAAMWLVYDLGGNAFYSGLAGFLTMLPMALQFLTGPFVDRWPIKKVLISTQLLQCFLIFLIPLTYYFDVLTVQLVLIIMPIVSFIEQFAYPAQTKALPIVLKKDDLVKGNSLFSFAYQGVDLVFNAISGILIVSFGAITLFLADSITFAVAILLFAVLKFPKQAIKKSNQKKTAKDVIKSYTRELKEGFSIVFHSLLATFLLGSVLCNFAIGAAQAVLPAYADYQGGAQWYGFYLAALSIGSLIGALISSLFGKLPLGKLTILAFAIGGILWIVSPFSSSTLFGVILFGLAWIPVGATNVLFAAVIQTIVPNNFLGRINSITRSMSVVAMPIGSLAGGYLASVFSPQFIFSITGSGILFVSVVWLLHPTLRKLPRVANMDAATFRLRFKEKEPNVVNEV</sequence>
<dbReference type="OrthoDB" id="2287060at2"/>
<evidence type="ECO:0000256" key="6">
    <source>
        <dbReference type="ARBA" id="ARBA00023136"/>
    </source>
</evidence>